<dbReference type="PANTHER" id="PTHR46487:SF1">
    <property type="entry name" value="DNA REPAIR PROTEIN XRCC3"/>
    <property type="match status" value="1"/>
</dbReference>
<evidence type="ECO:0000313" key="12">
    <source>
        <dbReference type="Proteomes" id="UP001166093"/>
    </source>
</evidence>
<feature type="non-terminal residue" evidence="11">
    <location>
        <position position="1"/>
    </location>
</feature>
<keyword evidence="9" id="KW-0539">Nucleus</keyword>
<dbReference type="Proteomes" id="UP001166093">
    <property type="component" value="Unassembled WGS sequence"/>
</dbReference>
<feature type="domain" description="RecA family profile 1" evidence="10">
    <location>
        <begin position="45"/>
        <end position="218"/>
    </location>
</feature>
<dbReference type="EMBL" id="JAAWVQ010119723">
    <property type="protein sequence ID" value="MBN3282655.1"/>
    <property type="molecule type" value="Genomic_DNA"/>
</dbReference>
<comment type="subcellular location">
    <subcellularLocation>
        <location evidence="1">Nucleus</location>
    </subcellularLocation>
</comment>
<evidence type="ECO:0000256" key="9">
    <source>
        <dbReference type="ARBA" id="ARBA00023242"/>
    </source>
</evidence>
<keyword evidence="3" id="KW-0547">Nucleotide-binding</keyword>
<dbReference type="InterPro" id="IPR058766">
    <property type="entry name" value="HHH_XRCC3_RAD51B"/>
</dbReference>
<evidence type="ECO:0000313" key="11">
    <source>
        <dbReference type="EMBL" id="MBN3282655.1"/>
    </source>
</evidence>
<dbReference type="InterPro" id="IPR047348">
    <property type="entry name" value="XRCC3-like_C"/>
</dbReference>
<protein>
    <submittedName>
        <fullName evidence="11">XRCC3 protein</fullName>
    </submittedName>
</protein>
<evidence type="ECO:0000256" key="3">
    <source>
        <dbReference type="ARBA" id="ARBA00022741"/>
    </source>
</evidence>
<sequence length="218" mass="24467">MDWHQVELNPQVVHAVKRANVKTFREVLSLSGPDLQRLAKLSHADVHHLQKYTDVDDFTLRGGIPLLGIVEISGERSAGKTQICLQLCLSAQYPRKYAGAVYICTEDTFPTKRLQQMSSLQHKLRPEVPADVLKSITFCNNICVEHAGDVDSLNVCISKRVPILFSRGLVRLVVVDSIAALFRCEFEAKDALLRAKHLLAFRATLHSLSHRFKTPILC</sequence>
<keyword evidence="12" id="KW-1185">Reference proteome</keyword>
<evidence type="ECO:0000256" key="1">
    <source>
        <dbReference type="ARBA" id="ARBA00004123"/>
    </source>
</evidence>
<accession>A0ABS2Y808</accession>
<keyword evidence="6" id="KW-0238">DNA-binding</keyword>
<proteinExistence type="inferred from homology"/>
<dbReference type="Pfam" id="PF26169">
    <property type="entry name" value="HHH_XRCC3_RpoA"/>
    <property type="match status" value="1"/>
</dbReference>
<dbReference type="Pfam" id="PF08423">
    <property type="entry name" value="Rad51"/>
    <property type="match status" value="1"/>
</dbReference>
<organism evidence="11 12">
    <name type="scientific">Polyodon spathula</name>
    <name type="common">North American paddlefish</name>
    <name type="synonym">Squalus spathula</name>
    <dbReference type="NCBI Taxonomy" id="7913"/>
    <lineage>
        <taxon>Eukaryota</taxon>
        <taxon>Metazoa</taxon>
        <taxon>Chordata</taxon>
        <taxon>Craniata</taxon>
        <taxon>Vertebrata</taxon>
        <taxon>Euteleostomi</taxon>
        <taxon>Actinopterygii</taxon>
        <taxon>Chondrostei</taxon>
        <taxon>Acipenseriformes</taxon>
        <taxon>Polyodontidae</taxon>
        <taxon>Polyodon</taxon>
    </lineage>
</organism>
<evidence type="ECO:0000256" key="5">
    <source>
        <dbReference type="ARBA" id="ARBA00022840"/>
    </source>
</evidence>
<keyword evidence="8" id="KW-0234">DNA repair</keyword>
<keyword evidence="5" id="KW-0067">ATP-binding</keyword>
<name>A0ABS2Y808_POLSP</name>
<dbReference type="SUPFAM" id="SSF52540">
    <property type="entry name" value="P-loop containing nucleoside triphosphate hydrolases"/>
    <property type="match status" value="1"/>
</dbReference>
<dbReference type="InterPro" id="IPR020588">
    <property type="entry name" value="RecA_ATP-bd"/>
</dbReference>
<dbReference type="InterPro" id="IPR027417">
    <property type="entry name" value="P-loop_NTPase"/>
</dbReference>
<evidence type="ECO:0000259" key="10">
    <source>
        <dbReference type="PROSITE" id="PS50162"/>
    </source>
</evidence>
<dbReference type="Gene3D" id="3.40.50.300">
    <property type="entry name" value="P-loop containing nucleotide triphosphate hydrolases"/>
    <property type="match status" value="1"/>
</dbReference>
<comment type="similarity">
    <text evidence="2">Belongs to the RecA family. RAD51 subfamily.</text>
</comment>
<dbReference type="InterPro" id="IPR013632">
    <property type="entry name" value="Rad51_C"/>
</dbReference>
<feature type="non-terminal residue" evidence="11">
    <location>
        <position position="218"/>
    </location>
</feature>
<dbReference type="CDD" id="cd19491">
    <property type="entry name" value="XRCC3"/>
    <property type="match status" value="1"/>
</dbReference>
<evidence type="ECO:0000256" key="6">
    <source>
        <dbReference type="ARBA" id="ARBA00023125"/>
    </source>
</evidence>
<evidence type="ECO:0000256" key="7">
    <source>
        <dbReference type="ARBA" id="ARBA00023172"/>
    </source>
</evidence>
<dbReference type="PANTHER" id="PTHR46487">
    <property type="entry name" value="DNA REPAIR PROTEIN XRCC3"/>
    <property type="match status" value="1"/>
</dbReference>
<reference evidence="11" key="1">
    <citation type="journal article" date="2021" name="Cell">
        <title>Tracing the genetic footprints of vertebrate landing in non-teleost ray-finned fishes.</title>
        <authorList>
            <person name="Bi X."/>
            <person name="Wang K."/>
            <person name="Yang L."/>
            <person name="Pan H."/>
            <person name="Jiang H."/>
            <person name="Wei Q."/>
            <person name="Fang M."/>
            <person name="Yu H."/>
            <person name="Zhu C."/>
            <person name="Cai Y."/>
            <person name="He Y."/>
            <person name="Gan X."/>
            <person name="Zeng H."/>
            <person name="Yu D."/>
            <person name="Zhu Y."/>
            <person name="Jiang H."/>
            <person name="Qiu Q."/>
            <person name="Yang H."/>
            <person name="Zhang Y.E."/>
            <person name="Wang W."/>
            <person name="Zhu M."/>
            <person name="He S."/>
            <person name="Zhang G."/>
        </authorList>
    </citation>
    <scope>NUCLEOTIDE SEQUENCE</scope>
    <source>
        <strain evidence="11">Pddl_001</strain>
    </source>
</reference>
<comment type="caution">
    <text evidence="11">The sequence shown here is derived from an EMBL/GenBank/DDBJ whole genome shotgun (WGS) entry which is preliminary data.</text>
</comment>
<evidence type="ECO:0000256" key="2">
    <source>
        <dbReference type="ARBA" id="ARBA00007095"/>
    </source>
</evidence>
<evidence type="ECO:0000256" key="8">
    <source>
        <dbReference type="ARBA" id="ARBA00023204"/>
    </source>
</evidence>
<keyword evidence="7" id="KW-0233">DNA recombination</keyword>
<gene>
    <name evidence="11" type="primary">Xrcc3_0</name>
    <name evidence="11" type="ORF">GTO93_0021506</name>
</gene>
<evidence type="ECO:0000256" key="4">
    <source>
        <dbReference type="ARBA" id="ARBA00022763"/>
    </source>
</evidence>
<keyword evidence="4" id="KW-0227">DNA damage</keyword>
<dbReference type="PROSITE" id="PS50162">
    <property type="entry name" value="RECA_2"/>
    <property type="match status" value="1"/>
</dbReference>